<evidence type="ECO:0000313" key="2">
    <source>
        <dbReference type="EMBL" id="WDI30412.1"/>
    </source>
</evidence>
<feature type="transmembrane region" description="Helical" evidence="1">
    <location>
        <begin position="67"/>
        <end position="89"/>
    </location>
</feature>
<keyword evidence="3" id="KW-1185">Reference proteome</keyword>
<dbReference type="RefSeq" id="WP_274492214.1">
    <property type="nucleotide sequence ID" value="NZ_CP118166.1"/>
</dbReference>
<gene>
    <name evidence="2" type="ORF">PUV54_10625</name>
</gene>
<dbReference type="AlphaFoldDB" id="A0AAE9ZCG7"/>
<protein>
    <submittedName>
        <fullName evidence="2">Uncharacterized protein</fullName>
    </submittedName>
</protein>
<accession>A0AAE9ZCG7</accession>
<dbReference type="Proteomes" id="UP001214043">
    <property type="component" value="Chromosome"/>
</dbReference>
<evidence type="ECO:0000256" key="1">
    <source>
        <dbReference type="SAM" id="Phobius"/>
    </source>
</evidence>
<name>A0AAE9ZCG7_9PROT</name>
<reference evidence="2" key="1">
    <citation type="submission" date="2023-02" db="EMBL/GenBank/DDBJ databases">
        <title>Genome sequence of Hyphococcus flavus.</title>
        <authorList>
            <person name="Rong J.-C."/>
            <person name="Zhao Q."/>
            <person name="Yi M."/>
            <person name="Wu J.-Y."/>
        </authorList>
    </citation>
    <scope>NUCLEOTIDE SEQUENCE</scope>
    <source>
        <strain evidence="2">MCCC 1K03223</strain>
    </source>
</reference>
<sequence length="254" mass="29933">MGIQKRQVLDSNRSQRSHRNIAVSPFTIFLLGFGLSYWIMLMYTTVVTVECEYAIIWISGWFNNASLYQWIAVTIGLCAAVWLARVFLIRELNRVETIAQLTFIIGLAAVAIAQKAYLFPYGTPSHVQVENIAELIWPNNLLLNEEEDVLIDIRKGWEYDYPLPPFAGPPEHPSRDEKINLRLPQIFVSNDSPTRKEYQRMFTCYADFQSAVADYDRDLETWNEYWDAFEEWYVLNMWRYRADAPVTPYWRDRY</sequence>
<feature type="transmembrane region" description="Helical" evidence="1">
    <location>
        <begin position="101"/>
        <end position="119"/>
    </location>
</feature>
<keyword evidence="1" id="KW-1133">Transmembrane helix</keyword>
<feature type="transmembrane region" description="Helical" evidence="1">
    <location>
        <begin position="21"/>
        <end position="40"/>
    </location>
</feature>
<evidence type="ECO:0000313" key="3">
    <source>
        <dbReference type="Proteomes" id="UP001214043"/>
    </source>
</evidence>
<dbReference type="EMBL" id="CP118166">
    <property type="protein sequence ID" value="WDI30412.1"/>
    <property type="molecule type" value="Genomic_DNA"/>
</dbReference>
<organism evidence="2 3">
    <name type="scientific">Hyphococcus flavus</name>
    <dbReference type="NCBI Taxonomy" id="1866326"/>
    <lineage>
        <taxon>Bacteria</taxon>
        <taxon>Pseudomonadati</taxon>
        <taxon>Pseudomonadota</taxon>
        <taxon>Alphaproteobacteria</taxon>
        <taxon>Parvularculales</taxon>
        <taxon>Parvularculaceae</taxon>
        <taxon>Hyphococcus</taxon>
    </lineage>
</organism>
<keyword evidence="1" id="KW-0472">Membrane</keyword>
<proteinExistence type="predicted"/>
<keyword evidence="1" id="KW-0812">Transmembrane</keyword>
<dbReference type="KEGG" id="hfl:PUV54_10625"/>